<feature type="binding site" evidence="10">
    <location>
        <position position="22"/>
    </location>
    <ligand>
        <name>Mn(2+)</name>
        <dbReference type="ChEBI" id="CHEBI:29035"/>
        <label>1</label>
    </ligand>
</feature>
<feature type="binding site" evidence="10">
    <location>
        <position position="220"/>
    </location>
    <ligand>
        <name>Mn(2+)</name>
        <dbReference type="ChEBI" id="CHEBI:29035"/>
        <label>1</label>
    </ligand>
</feature>
<dbReference type="HAMAP" id="MF_00575">
    <property type="entry name" value="LpxH"/>
    <property type="match status" value="1"/>
</dbReference>
<comment type="cofactor">
    <cofactor evidence="10">
        <name>Mn(2+)</name>
        <dbReference type="ChEBI" id="CHEBI:29035"/>
    </cofactor>
    <text evidence="10">Binds 2 Mn(2+) ions per subunit in a binuclear metal center.</text>
</comment>
<evidence type="ECO:0000256" key="5">
    <source>
        <dbReference type="ARBA" id="ARBA00022723"/>
    </source>
</evidence>
<name>A0AB36DLF5_MORCA</name>
<evidence type="ECO:0000256" key="6">
    <source>
        <dbReference type="ARBA" id="ARBA00022801"/>
    </source>
</evidence>
<keyword evidence="6 10" id="KW-0378">Hydrolase</keyword>
<evidence type="ECO:0000313" key="12">
    <source>
        <dbReference type="EMBL" id="OAV22868.1"/>
    </source>
</evidence>
<feature type="binding site" evidence="10">
    <location>
        <position position="147"/>
    </location>
    <ligand>
        <name>substrate</name>
    </ligand>
</feature>
<dbReference type="GO" id="GO:0008758">
    <property type="term" value="F:UDP-2,3-diacylglucosamine hydrolase activity"/>
    <property type="evidence" value="ECO:0007669"/>
    <property type="project" value="UniProtKB-UniRule"/>
</dbReference>
<gene>
    <name evidence="10" type="primary">lpxH</name>
    <name evidence="12" type="ORF">AO370_1878</name>
</gene>
<evidence type="ECO:0000256" key="10">
    <source>
        <dbReference type="HAMAP-Rule" id="MF_00575"/>
    </source>
</evidence>
<reference evidence="12 13" key="1">
    <citation type="journal article" date="2016" name="Genome Biol. Evol.">
        <title>Comparative Genomic Analyses of the Moraxella catarrhalis Serosensitive and Seroresistant Lineages Demonstrate Their Independent Evolution.</title>
        <authorList>
            <person name="Earl J.P."/>
            <person name="de Vries S.P."/>
            <person name="Ahmed A."/>
            <person name="Powell E."/>
            <person name="Schultz M.P."/>
            <person name="Hermans P.W."/>
            <person name="Hill D.J."/>
            <person name="Zhou Z."/>
            <person name="Constantinidou C.I."/>
            <person name="Hu F.Z."/>
            <person name="Bootsma H.J."/>
            <person name="Ehrlich G.D."/>
        </authorList>
    </citation>
    <scope>NUCLEOTIDE SEQUENCE [LARGE SCALE GENOMIC DNA]</scope>
    <source>
        <strain evidence="12 13">F23</strain>
    </source>
</reference>
<keyword evidence="9 10" id="KW-0464">Manganese</keyword>
<evidence type="ECO:0000256" key="3">
    <source>
        <dbReference type="ARBA" id="ARBA00022519"/>
    </source>
</evidence>
<evidence type="ECO:0000256" key="2">
    <source>
        <dbReference type="ARBA" id="ARBA00022516"/>
    </source>
</evidence>
<comment type="similarity">
    <text evidence="10">Belongs to the LpxH family.</text>
</comment>
<comment type="pathway">
    <text evidence="10">Glycolipid biosynthesis; lipid IV(A) biosynthesis; lipid IV(A) from (3R)-3-hydroxytetradecanoyl-[acyl-carrier-protein] and UDP-N-acetyl-alpha-D-glucosamine: step 4/6.</text>
</comment>
<feature type="binding site" evidence="10">
    <location>
        <position position="218"/>
    </location>
    <ligand>
        <name>substrate</name>
    </ligand>
</feature>
<feature type="binding site" evidence="10">
    <location>
        <position position="104"/>
    </location>
    <ligand>
        <name>Mn(2+)</name>
        <dbReference type="ChEBI" id="CHEBI:29035"/>
        <label>2</label>
    </ligand>
</feature>
<dbReference type="InterPro" id="IPR010138">
    <property type="entry name" value="UDP-diacylglucosamine_Hdrlase"/>
</dbReference>
<keyword evidence="2 10" id="KW-0444">Lipid biosynthesis</keyword>
<feature type="binding site" evidence="10">
    <location>
        <position position="192"/>
    </location>
    <ligand>
        <name>substrate</name>
    </ligand>
</feature>
<sequence length="266" mass="30566">MLNADYFFTTKPSDIQAVFVSDLHLSPMTPRLTKAFIHLLEDLKNLPNLNALYLLGDWLDAWLGDDTYTRLSDDQKATHWLHPVITALNALANNHIQILVMRGNRDFMIRQTLCDTFKGALIQEPYPINTTKHRIRLEHGDALCTDDTSYQRYRAIINHPMTRMILNQLPLSLRKKLANHIQNHSRHQKSHKPPKIMNVNPSAVDAAMTDCDILLHGHTHRPNVHHGHGRKIRIVLGDWRDDGRHIHAEIGLMIGEDLQLAQFKHG</sequence>
<dbReference type="Pfam" id="PF00149">
    <property type="entry name" value="Metallophos"/>
    <property type="match status" value="1"/>
</dbReference>
<keyword evidence="7 10" id="KW-0443">Lipid metabolism</keyword>
<evidence type="ECO:0000256" key="7">
    <source>
        <dbReference type="ARBA" id="ARBA00023098"/>
    </source>
</evidence>
<evidence type="ECO:0000256" key="8">
    <source>
        <dbReference type="ARBA" id="ARBA00023136"/>
    </source>
</evidence>
<evidence type="ECO:0000256" key="1">
    <source>
        <dbReference type="ARBA" id="ARBA00022475"/>
    </source>
</evidence>
<dbReference type="CDD" id="cd07398">
    <property type="entry name" value="MPP_YbbF-LpxH"/>
    <property type="match status" value="1"/>
</dbReference>
<feature type="binding site" evidence="10">
    <location>
        <position position="57"/>
    </location>
    <ligand>
        <name>Mn(2+)</name>
        <dbReference type="ChEBI" id="CHEBI:29035"/>
        <label>1</label>
    </ligand>
</feature>
<dbReference type="GO" id="GO:0009245">
    <property type="term" value="P:lipid A biosynthetic process"/>
    <property type="evidence" value="ECO:0007669"/>
    <property type="project" value="UniProtKB-UniRule"/>
</dbReference>
<feature type="binding site" evidence="10">
    <location>
        <position position="57"/>
    </location>
    <ligand>
        <name>Mn(2+)</name>
        <dbReference type="ChEBI" id="CHEBI:29035"/>
        <label>2</label>
    </ligand>
</feature>
<keyword evidence="8 10" id="KW-0472">Membrane</keyword>
<feature type="binding site" evidence="10">
    <location>
        <position position="139"/>
    </location>
    <ligand>
        <name>Mn(2+)</name>
        <dbReference type="ChEBI" id="CHEBI:29035"/>
        <label>2</label>
    </ligand>
</feature>
<dbReference type="Proteomes" id="UP000078295">
    <property type="component" value="Unassembled WGS sequence"/>
</dbReference>
<keyword evidence="1 10" id="KW-1003">Cell membrane</keyword>
<keyword evidence="5 10" id="KW-0479">Metal-binding</keyword>
<dbReference type="EMBL" id="LXHQ01000049">
    <property type="protein sequence ID" value="OAV22868.1"/>
    <property type="molecule type" value="Genomic_DNA"/>
</dbReference>
<dbReference type="RefSeq" id="WP_064604952.1">
    <property type="nucleotide sequence ID" value="NZ_LXHQ01000049.1"/>
</dbReference>
<feature type="binding site" evidence="10">
    <location>
        <position position="185"/>
    </location>
    <ligand>
        <name>substrate</name>
    </ligand>
</feature>
<dbReference type="GO" id="GO:0030145">
    <property type="term" value="F:manganese ion binding"/>
    <property type="evidence" value="ECO:0007669"/>
    <property type="project" value="UniProtKB-UniRule"/>
</dbReference>
<protein>
    <recommendedName>
        <fullName evidence="10">UDP-2,3-diacylglucosamine hydrolase</fullName>
        <ecNumber evidence="10">3.6.1.54</ecNumber>
    </recommendedName>
    <alternativeName>
        <fullName evidence="10">UDP-2,3-diacylglucosamine diphosphatase</fullName>
    </alternativeName>
</protein>
<evidence type="ECO:0000259" key="11">
    <source>
        <dbReference type="Pfam" id="PF00149"/>
    </source>
</evidence>
<keyword evidence="4 10" id="KW-0441">Lipid A biosynthesis</keyword>
<feature type="binding site" evidence="10">
    <location>
        <position position="24"/>
    </location>
    <ligand>
        <name>Mn(2+)</name>
        <dbReference type="ChEBI" id="CHEBI:29035"/>
        <label>1</label>
    </ligand>
</feature>
<dbReference type="InterPro" id="IPR004843">
    <property type="entry name" value="Calcineurin-like_PHP"/>
</dbReference>
<dbReference type="NCBIfam" id="NF003743">
    <property type="entry name" value="PRK05340.1"/>
    <property type="match status" value="1"/>
</dbReference>
<evidence type="ECO:0000256" key="9">
    <source>
        <dbReference type="ARBA" id="ARBA00023211"/>
    </source>
</evidence>
<organism evidence="12 13">
    <name type="scientific">Moraxella catarrhalis</name>
    <name type="common">Branhamella catarrhalis</name>
    <dbReference type="NCBI Taxonomy" id="480"/>
    <lineage>
        <taxon>Bacteria</taxon>
        <taxon>Pseudomonadati</taxon>
        <taxon>Pseudomonadota</taxon>
        <taxon>Gammaproteobacteria</taxon>
        <taxon>Moraxellales</taxon>
        <taxon>Moraxellaceae</taxon>
        <taxon>Moraxella</taxon>
    </lineage>
</organism>
<feature type="binding site" evidence="10">
    <location>
        <begin position="104"/>
        <end position="105"/>
    </location>
    <ligand>
        <name>substrate</name>
    </ligand>
</feature>
<comment type="function">
    <text evidence="10">Hydrolyzes the pyrophosphate bond of UDP-2,3-diacylglucosamine to yield 2,3-diacylglucosamine 1-phosphate (lipid X) and UMP by catalyzing the attack of water at the alpha-P atom. Involved in the biosynthesis of lipid A, a phosphorylated glycolipid that anchors the lipopolysaccharide to the outer membrane of the cell.</text>
</comment>
<dbReference type="InterPro" id="IPR043461">
    <property type="entry name" value="LpxH-like"/>
</dbReference>
<comment type="caution">
    <text evidence="12">The sequence shown here is derived from an EMBL/GenBank/DDBJ whole genome shotgun (WGS) entry which is preliminary data.</text>
</comment>
<dbReference type="NCBIfam" id="TIGR01854">
    <property type="entry name" value="lipid_A_lpxH"/>
    <property type="match status" value="1"/>
</dbReference>
<dbReference type="EC" id="3.6.1.54" evidence="10"/>
<feature type="binding site" evidence="10">
    <location>
        <position position="189"/>
    </location>
    <ligand>
        <name>substrate</name>
    </ligand>
</feature>
<dbReference type="Gene3D" id="3.60.21.10">
    <property type="match status" value="1"/>
</dbReference>
<evidence type="ECO:0000256" key="4">
    <source>
        <dbReference type="ARBA" id="ARBA00022556"/>
    </source>
</evidence>
<evidence type="ECO:0000313" key="13">
    <source>
        <dbReference type="Proteomes" id="UP000078295"/>
    </source>
</evidence>
<dbReference type="PANTHER" id="PTHR34990:SF1">
    <property type="entry name" value="UDP-2,3-DIACYLGLUCOSAMINE HYDROLASE"/>
    <property type="match status" value="1"/>
</dbReference>
<dbReference type="AlphaFoldDB" id="A0AB36DLF5"/>
<comment type="subcellular location">
    <subcellularLocation>
        <location evidence="10">Cell inner membrane</location>
        <topology evidence="10">Peripheral membrane protein</topology>
        <orientation evidence="10">Cytoplasmic side</orientation>
    </subcellularLocation>
</comment>
<dbReference type="InterPro" id="IPR029052">
    <property type="entry name" value="Metallo-depent_PP-like"/>
</dbReference>
<proteinExistence type="inferred from homology"/>
<feature type="domain" description="Calcineurin-like phosphoesterase" evidence="11">
    <location>
        <begin position="18"/>
        <end position="222"/>
    </location>
</feature>
<dbReference type="GO" id="GO:0005737">
    <property type="term" value="C:cytoplasm"/>
    <property type="evidence" value="ECO:0007669"/>
    <property type="project" value="InterPro"/>
</dbReference>
<dbReference type="PANTHER" id="PTHR34990">
    <property type="entry name" value="UDP-2,3-DIACYLGLUCOSAMINE HYDROLASE-RELATED"/>
    <property type="match status" value="1"/>
</dbReference>
<dbReference type="SUPFAM" id="SSF56300">
    <property type="entry name" value="Metallo-dependent phosphatases"/>
    <property type="match status" value="1"/>
</dbReference>
<comment type="catalytic activity">
    <reaction evidence="10">
        <text>UDP-2-N,3-O-bis[(3R)-3-hydroxytetradecanoyl]-alpha-D-glucosamine + H2O = 2-N,3-O-bis[(3R)-3-hydroxytetradecanoyl]-alpha-D-glucosaminyl 1-phosphate + UMP + 2 H(+)</text>
        <dbReference type="Rhea" id="RHEA:25213"/>
        <dbReference type="ChEBI" id="CHEBI:15377"/>
        <dbReference type="ChEBI" id="CHEBI:15378"/>
        <dbReference type="ChEBI" id="CHEBI:57865"/>
        <dbReference type="ChEBI" id="CHEBI:57957"/>
        <dbReference type="ChEBI" id="CHEBI:78847"/>
        <dbReference type="EC" id="3.6.1.54"/>
    </reaction>
</comment>
<feature type="binding site" evidence="10">
    <location>
        <position position="218"/>
    </location>
    <ligand>
        <name>Mn(2+)</name>
        <dbReference type="ChEBI" id="CHEBI:29035"/>
        <label>2</label>
    </ligand>
</feature>
<keyword evidence="3 10" id="KW-0997">Cell inner membrane</keyword>
<dbReference type="GO" id="GO:0019897">
    <property type="term" value="C:extrinsic component of plasma membrane"/>
    <property type="evidence" value="ECO:0007669"/>
    <property type="project" value="UniProtKB-UniRule"/>
</dbReference>
<accession>A0AB36DLF5</accession>